<reference evidence="1" key="1">
    <citation type="journal article" date="2021" name="New Phytol.">
        <title>Evolutionary innovations through gain and loss of genes in the ectomycorrhizal Boletales.</title>
        <authorList>
            <person name="Wu G."/>
            <person name="Miyauchi S."/>
            <person name="Morin E."/>
            <person name="Kuo A."/>
            <person name="Drula E."/>
            <person name="Varga T."/>
            <person name="Kohler A."/>
            <person name="Feng B."/>
            <person name="Cao Y."/>
            <person name="Lipzen A."/>
            <person name="Daum C."/>
            <person name="Hundley H."/>
            <person name="Pangilinan J."/>
            <person name="Johnson J."/>
            <person name="Barry K."/>
            <person name="LaButti K."/>
            <person name="Ng V."/>
            <person name="Ahrendt S."/>
            <person name="Min B."/>
            <person name="Choi I.G."/>
            <person name="Park H."/>
            <person name="Plett J.M."/>
            <person name="Magnuson J."/>
            <person name="Spatafora J.W."/>
            <person name="Nagy L.G."/>
            <person name="Henrissat B."/>
            <person name="Grigoriev I.V."/>
            <person name="Yang Z.L."/>
            <person name="Xu J."/>
            <person name="Martin F.M."/>
        </authorList>
    </citation>
    <scope>NUCLEOTIDE SEQUENCE</scope>
    <source>
        <strain evidence="1">KUC20120723A-06</strain>
    </source>
</reference>
<feature type="non-terminal residue" evidence="1">
    <location>
        <position position="1"/>
    </location>
</feature>
<proteinExistence type="predicted"/>
<sequence length="63" mass="7104">LSAEFEALKTQFTELNTDRGPGLEELEKKIADLAEIVRIDQERLPARLHNARCTSLKNTLKAP</sequence>
<dbReference type="EMBL" id="MU266358">
    <property type="protein sequence ID" value="KAH7928016.1"/>
    <property type="molecule type" value="Genomic_DNA"/>
</dbReference>
<evidence type="ECO:0000313" key="2">
    <source>
        <dbReference type="Proteomes" id="UP000790709"/>
    </source>
</evidence>
<dbReference type="Proteomes" id="UP000790709">
    <property type="component" value="Unassembled WGS sequence"/>
</dbReference>
<name>A0ACB8BR56_9AGAM</name>
<keyword evidence="2" id="KW-1185">Reference proteome</keyword>
<accession>A0ACB8BR56</accession>
<gene>
    <name evidence="1" type="ORF">BV22DRAFT_971102</name>
</gene>
<organism evidence="1 2">
    <name type="scientific">Leucogyrophana mollusca</name>
    <dbReference type="NCBI Taxonomy" id="85980"/>
    <lineage>
        <taxon>Eukaryota</taxon>
        <taxon>Fungi</taxon>
        <taxon>Dikarya</taxon>
        <taxon>Basidiomycota</taxon>
        <taxon>Agaricomycotina</taxon>
        <taxon>Agaricomycetes</taxon>
        <taxon>Agaricomycetidae</taxon>
        <taxon>Boletales</taxon>
        <taxon>Boletales incertae sedis</taxon>
        <taxon>Leucogyrophana</taxon>
    </lineage>
</organism>
<feature type="non-terminal residue" evidence="1">
    <location>
        <position position="63"/>
    </location>
</feature>
<evidence type="ECO:0000313" key="1">
    <source>
        <dbReference type="EMBL" id="KAH7928016.1"/>
    </source>
</evidence>
<comment type="caution">
    <text evidence="1">The sequence shown here is derived from an EMBL/GenBank/DDBJ whole genome shotgun (WGS) entry which is preliminary data.</text>
</comment>
<protein>
    <submittedName>
        <fullName evidence="1">Uncharacterized protein</fullName>
    </submittedName>
</protein>